<dbReference type="EMBL" id="JAUHLN010000001">
    <property type="protein sequence ID" value="MDN4071810.1"/>
    <property type="molecule type" value="Genomic_DNA"/>
</dbReference>
<sequence>MGIESKTGARHLGSLAITKVNGMLVREVINSSWGPSECGIMETSARF</sequence>
<proteinExistence type="predicted"/>
<dbReference type="RefSeq" id="WP_290397966.1">
    <property type="nucleotide sequence ID" value="NZ_JAUHLN010000001.1"/>
</dbReference>
<keyword evidence="2" id="KW-1185">Reference proteome</keyword>
<reference evidence="1" key="1">
    <citation type="submission" date="2023-06" db="EMBL/GenBank/DDBJ databases">
        <title>Draft Genome Sequences of Representative Paenibacillus Polymyxa, Bacillus cereus, Fictibacillus sp., and Brevibacillus agri Strains Isolated from Amazonian Dark Earth.</title>
        <authorList>
            <person name="Pellegrinetti T.A."/>
            <person name="Cunha I.C.M."/>
            <person name="Chaves M.G."/>
            <person name="Freitas A.S."/>
            <person name="Silva A.V.R."/>
            <person name="Tsai S.M."/>
            <person name="Mendes L.W."/>
        </authorList>
    </citation>
    <scope>NUCLEOTIDE SEQUENCE</scope>
    <source>
        <strain evidence="1">CENA-BCM004</strain>
    </source>
</reference>
<comment type="caution">
    <text evidence="1">The sequence shown here is derived from an EMBL/GenBank/DDBJ whole genome shotgun (WGS) entry which is preliminary data.</text>
</comment>
<name>A0ABT8E1L3_9BACL</name>
<evidence type="ECO:0000313" key="1">
    <source>
        <dbReference type="EMBL" id="MDN4071810.1"/>
    </source>
</evidence>
<organism evidence="1 2">
    <name type="scientific">Fictibacillus terranigra</name>
    <dbReference type="NCBI Taxonomy" id="3058424"/>
    <lineage>
        <taxon>Bacteria</taxon>
        <taxon>Bacillati</taxon>
        <taxon>Bacillota</taxon>
        <taxon>Bacilli</taxon>
        <taxon>Bacillales</taxon>
        <taxon>Fictibacillaceae</taxon>
        <taxon>Fictibacillus</taxon>
    </lineage>
</organism>
<dbReference type="Proteomes" id="UP001168694">
    <property type="component" value="Unassembled WGS sequence"/>
</dbReference>
<evidence type="ECO:0000313" key="2">
    <source>
        <dbReference type="Proteomes" id="UP001168694"/>
    </source>
</evidence>
<accession>A0ABT8E1L3</accession>
<gene>
    <name evidence="1" type="ORF">QYF49_02045</name>
</gene>
<protein>
    <submittedName>
        <fullName evidence="1">Uncharacterized protein</fullName>
    </submittedName>
</protein>